<evidence type="ECO:0000256" key="1">
    <source>
        <dbReference type="SAM" id="Phobius"/>
    </source>
</evidence>
<keyword evidence="1" id="KW-0812">Transmembrane</keyword>
<accession>A0A0M0JRU7</accession>
<dbReference type="Proteomes" id="UP000037460">
    <property type="component" value="Unassembled WGS sequence"/>
</dbReference>
<keyword evidence="3" id="KW-1185">Reference proteome</keyword>
<dbReference type="AlphaFoldDB" id="A0A0M0JRU7"/>
<keyword evidence="1" id="KW-0472">Membrane</keyword>
<comment type="caution">
    <text evidence="2">The sequence shown here is derived from an EMBL/GenBank/DDBJ whole genome shotgun (WGS) entry which is preliminary data.</text>
</comment>
<keyword evidence="1" id="KW-1133">Transmembrane helix</keyword>
<proteinExistence type="predicted"/>
<gene>
    <name evidence="2" type="ORF">Ctob_006485</name>
</gene>
<dbReference type="EMBL" id="JWZX01002487">
    <property type="protein sequence ID" value="KOO28953.1"/>
    <property type="molecule type" value="Genomic_DNA"/>
</dbReference>
<feature type="transmembrane region" description="Helical" evidence="1">
    <location>
        <begin position="55"/>
        <end position="75"/>
    </location>
</feature>
<protein>
    <submittedName>
        <fullName evidence="2">Uncharacterized protein</fullName>
    </submittedName>
</protein>
<evidence type="ECO:0000313" key="3">
    <source>
        <dbReference type="Proteomes" id="UP000037460"/>
    </source>
</evidence>
<sequence length="157" mass="15353">MLRAVELLTKGGAPAVFSMVALGHCGLIGAAMAAPAATAAAWWPAAAPGLGGARVAASTALLSACSAVLLGDVAANRQAGGTGDGLRPWRWLNRALLLSSAAHVAVQCAALAASRGGVGLAPLAIASRAMVLATIAAQALVLGTAVLCATQDALFFK</sequence>
<reference evidence="3" key="1">
    <citation type="journal article" date="2015" name="PLoS Genet.">
        <title>Genome Sequence and Transcriptome Analyses of Chrysochromulina tobin: Metabolic Tools for Enhanced Algal Fitness in the Prominent Order Prymnesiales (Haptophyceae).</title>
        <authorList>
            <person name="Hovde B.T."/>
            <person name="Deodato C.R."/>
            <person name="Hunsperger H.M."/>
            <person name="Ryken S.A."/>
            <person name="Yost W."/>
            <person name="Jha R.K."/>
            <person name="Patterson J."/>
            <person name="Monnat R.J. Jr."/>
            <person name="Barlow S.B."/>
            <person name="Starkenburg S.R."/>
            <person name="Cattolico R.A."/>
        </authorList>
    </citation>
    <scope>NUCLEOTIDE SEQUENCE</scope>
    <source>
        <strain evidence="3">CCMP291</strain>
    </source>
</reference>
<name>A0A0M0JRU7_9EUKA</name>
<feature type="transmembrane region" description="Helical" evidence="1">
    <location>
        <begin position="125"/>
        <end position="149"/>
    </location>
</feature>
<organism evidence="2 3">
    <name type="scientific">Chrysochromulina tobinii</name>
    <dbReference type="NCBI Taxonomy" id="1460289"/>
    <lineage>
        <taxon>Eukaryota</taxon>
        <taxon>Haptista</taxon>
        <taxon>Haptophyta</taxon>
        <taxon>Prymnesiophyceae</taxon>
        <taxon>Prymnesiales</taxon>
        <taxon>Chrysochromulinaceae</taxon>
        <taxon>Chrysochromulina</taxon>
    </lineage>
</organism>
<feature type="transmembrane region" description="Helical" evidence="1">
    <location>
        <begin position="21"/>
        <end position="43"/>
    </location>
</feature>
<feature type="transmembrane region" description="Helical" evidence="1">
    <location>
        <begin position="95"/>
        <end position="113"/>
    </location>
</feature>
<evidence type="ECO:0000313" key="2">
    <source>
        <dbReference type="EMBL" id="KOO28953.1"/>
    </source>
</evidence>